<dbReference type="Proteomes" id="UP000001542">
    <property type="component" value="Unassembled WGS sequence"/>
</dbReference>
<dbReference type="InterPro" id="IPR002842">
    <property type="entry name" value="ATPase_V1_Esu"/>
</dbReference>
<dbReference type="AlphaFoldDB" id="A2FZ87"/>
<dbReference type="KEGG" id="tva:4747451"/>
<protein>
    <submittedName>
        <fullName evidence="4">Uncharacterized protein</fullName>
    </submittedName>
</protein>
<dbReference type="SMR" id="A2FZ87"/>
<dbReference type="VEuPathDB" id="TrichDB:TVAG_438870"/>
<dbReference type="Pfam" id="PF01991">
    <property type="entry name" value="vATP-synt_E"/>
    <property type="match status" value="1"/>
</dbReference>
<dbReference type="OMA" id="MINTADD"/>
<keyword evidence="2" id="KW-0813">Transport</keyword>
<dbReference type="SUPFAM" id="SSF160527">
    <property type="entry name" value="V-type ATPase subunit E-like"/>
    <property type="match status" value="1"/>
</dbReference>
<accession>A2FZ87</accession>
<proteinExistence type="inferred from homology"/>
<evidence type="ECO:0000313" key="4">
    <source>
        <dbReference type="EMBL" id="EAX89776.1"/>
    </source>
</evidence>
<dbReference type="VEuPathDB" id="TrichDB:TVAGG3_1040600"/>
<organism evidence="4 5">
    <name type="scientific">Trichomonas vaginalis (strain ATCC PRA-98 / G3)</name>
    <dbReference type="NCBI Taxonomy" id="412133"/>
    <lineage>
        <taxon>Eukaryota</taxon>
        <taxon>Metamonada</taxon>
        <taxon>Parabasalia</taxon>
        <taxon>Trichomonadida</taxon>
        <taxon>Trichomonadidae</taxon>
        <taxon>Trichomonas</taxon>
    </lineage>
</organism>
<reference evidence="4" key="1">
    <citation type="submission" date="2006-10" db="EMBL/GenBank/DDBJ databases">
        <authorList>
            <person name="Amadeo P."/>
            <person name="Zhao Q."/>
            <person name="Wortman J."/>
            <person name="Fraser-Liggett C."/>
            <person name="Carlton J."/>
        </authorList>
    </citation>
    <scope>NUCLEOTIDE SEQUENCE</scope>
    <source>
        <strain evidence="4">G3</strain>
    </source>
</reference>
<dbReference type="OrthoDB" id="10263003at2759"/>
<dbReference type="STRING" id="5722.A2FZ87"/>
<sequence>MINTADDSTARSEAFALYQARLRAEEIEFAAREEHDQALKKMVDLSYSKLSSDFELERSKIERNAKINLSISKNQQRIEILNKQREIITKSMDKVREKLQKLVQTPEYKEILKALLKQGVEILNEKVVKVSVTKRDRELIQTIMGELGTETKLSLTDTNLEDKVIGGVYLVSEADTIFIDNTFEERLQLASEGALPEIKNILA</sequence>
<evidence type="ECO:0000256" key="2">
    <source>
        <dbReference type="ARBA" id="ARBA00022448"/>
    </source>
</evidence>
<dbReference type="InterPro" id="IPR038495">
    <property type="entry name" value="ATPase_E_C"/>
</dbReference>
<dbReference type="EMBL" id="DS114167">
    <property type="protein sequence ID" value="EAX89776.1"/>
    <property type="molecule type" value="Genomic_DNA"/>
</dbReference>
<dbReference type="Gene3D" id="3.30.2320.30">
    <property type="entry name" value="ATP synthase, E subunit, C-terminal"/>
    <property type="match status" value="1"/>
</dbReference>
<name>A2FZ87_TRIV3</name>
<dbReference type="RefSeq" id="XP_001302706.1">
    <property type="nucleotide sequence ID" value="XM_001302705.1"/>
</dbReference>
<gene>
    <name evidence="4" type="ORF">TVAG_438870</name>
</gene>
<evidence type="ECO:0000256" key="1">
    <source>
        <dbReference type="ARBA" id="ARBA00005901"/>
    </source>
</evidence>
<evidence type="ECO:0000256" key="3">
    <source>
        <dbReference type="ARBA" id="ARBA00023065"/>
    </source>
</evidence>
<dbReference type="GO" id="GO:0046961">
    <property type="term" value="F:proton-transporting ATPase activity, rotational mechanism"/>
    <property type="evidence" value="ECO:0000318"/>
    <property type="project" value="GO_Central"/>
</dbReference>
<keyword evidence="5" id="KW-1185">Reference proteome</keyword>
<comment type="similarity">
    <text evidence="1">Belongs to the V-ATPase E subunit family.</text>
</comment>
<dbReference type="InParanoid" id="A2FZ87"/>
<dbReference type="FunCoup" id="A2FZ87">
    <property type="interactions" value="342"/>
</dbReference>
<dbReference type="PANTHER" id="PTHR45715">
    <property type="entry name" value="ATPASE H+-TRANSPORTING V1 SUBUNIT E1A-RELATED"/>
    <property type="match status" value="1"/>
</dbReference>
<dbReference type="eggNOG" id="KOG1664">
    <property type="taxonomic scope" value="Eukaryota"/>
</dbReference>
<keyword evidence="3" id="KW-0406">Ion transport</keyword>
<dbReference type="GO" id="GO:0033178">
    <property type="term" value="C:proton-transporting two-sector ATPase complex, catalytic domain"/>
    <property type="evidence" value="ECO:0007669"/>
    <property type="project" value="InterPro"/>
</dbReference>
<evidence type="ECO:0000313" key="5">
    <source>
        <dbReference type="Proteomes" id="UP000001542"/>
    </source>
</evidence>
<reference evidence="4" key="2">
    <citation type="journal article" date="2007" name="Science">
        <title>Draft genome sequence of the sexually transmitted pathogen Trichomonas vaginalis.</title>
        <authorList>
            <person name="Carlton J.M."/>
            <person name="Hirt R.P."/>
            <person name="Silva J.C."/>
            <person name="Delcher A.L."/>
            <person name="Schatz M."/>
            <person name="Zhao Q."/>
            <person name="Wortman J.R."/>
            <person name="Bidwell S.L."/>
            <person name="Alsmark U.C.M."/>
            <person name="Besteiro S."/>
            <person name="Sicheritz-Ponten T."/>
            <person name="Noel C.J."/>
            <person name="Dacks J.B."/>
            <person name="Foster P.G."/>
            <person name="Simillion C."/>
            <person name="Van de Peer Y."/>
            <person name="Miranda-Saavedra D."/>
            <person name="Barton G.J."/>
            <person name="Westrop G.D."/>
            <person name="Mueller S."/>
            <person name="Dessi D."/>
            <person name="Fiori P.L."/>
            <person name="Ren Q."/>
            <person name="Paulsen I."/>
            <person name="Zhang H."/>
            <person name="Bastida-Corcuera F.D."/>
            <person name="Simoes-Barbosa A."/>
            <person name="Brown M.T."/>
            <person name="Hayes R.D."/>
            <person name="Mukherjee M."/>
            <person name="Okumura C.Y."/>
            <person name="Schneider R."/>
            <person name="Smith A.J."/>
            <person name="Vanacova S."/>
            <person name="Villalvazo M."/>
            <person name="Haas B.J."/>
            <person name="Pertea M."/>
            <person name="Feldblyum T.V."/>
            <person name="Utterback T.R."/>
            <person name="Shu C.L."/>
            <person name="Osoegawa K."/>
            <person name="de Jong P.J."/>
            <person name="Hrdy I."/>
            <person name="Horvathova L."/>
            <person name="Zubacova Z."/>
            <person name="Dolezal P."/>
            <person name="Malik S.B."/>
            <person name="Logsdon J.M. Jr."/>
            <person name="Henze K."/>
            <person name="Gupta A."/>
            <person name="Wang C.C."/>
            <person name="Dunne R.L."/>
            <person name="Upcroft J.A."/>
            <person name="Upcroft P."/>
            <person name="White O."/>
            <person name="Salzberg S.L."/>
            <person name="Tang P."/>
            <person name="Chiu C.-H."/>
            <person name="Lee Y.-S."/>
            <person name="Embley T.M."/>
            <person name="Coombs G.H."/>
            <person name="Mottram J.C."/>
            <person name="Tachezy J."/>
            <person name="Fraser-Liggett C.M."/>
            <person name="Johnson P.J."/>
        </authorList>
    </citation>
    <scope>NUCLEOTIDE SEQUENCE [LARGE SCALE GENOMIC DNA]</scope>
    <source>
        <strain evidence="4">G3</strain>
    </source>
</reference>